<comment type="caution">
    <text evidence="5">The sequence shown here is derived from an EMBL/GenBank/DDBJ whole genome shotgun (WGS) entry which is preliminary data.</text>
</comment>
<evidence type="ECO:0000256" key="4">
    <source>
        <dbReference type="ARBA" id="ARBA00023098"/>
    </source>
</evidence>
<name>A0A8J5TE06_ZIZPA</name>
<proteinExistence type="inferred from homology"/>
<dbReference type="GO" id="GO:0016874">
    <property type="term" value="F:ligase activity"/>
    <property type="evidence" value="ECO:0007669"/>
    <property type="project" value="UniProtKB-KW"/>
</dbReference>
<sequence>MRAASQLLRRLARHSSIASPLHHRQPCEYYSAPHSDCTTNLASPGATILSPWRWRHRCAFTFPSGGRSLLFSSLVGSGEEEEEEAEEVLDMEAGTVRCAANYTPLTPISFIERAADVYGDRAAVVCGDRRHTWREARGRCVRVAGALATRFGVARGDVVSAIPTHHVSLSL</sequence>
<gene>
    <name evidence="5" type="ORF">GUJ93_ZPchr0006g43736</name>
</gene>
<keyword evidence="6" id="KW-1185">Reference proteome</keyword>
<dbReference type="OrthoDB" id="695225at2759"/>
<organism evidence="5 6">
    <name type="scientific">Zizania palustris</name>
    <name type="common">Northern wild rice</name>
    <dbReference type="NCBI Taxonomy" id="103762"/>
    <lineage>
        <taxon>Eukaryota</taxon>
        <taxon>Viridiplantae</taxon>
        <taxon>Streptophyta</taxon>
        <taxon>Embryophyta</taxon>
        <taxon>Tracheophyta</taxon>
        <taxon>Spermatophyta</taxon>
        <taxon>Magnoliopsida</taxon>
        <taxon>Liliopsida</taxon>
        <taxon>Poales</taxon>
        <taxon>Poaceae</taxon>
        <taxon>BOP clade</taxon>
        <taxon>Oryzoideae</taxon>
        <taxon>Oryzeae</taxon>
        <taxon>Zizaniinae</taxon>
        <taxon>Zizania</taxon>
    </lineage>
</organism>
<comment type="similarity">
    <text evidence="1">Belongs to the ATP-dependent AMP-binding enzyme family.</text>
</comment>
<dbReference type="Proteomes" id="UP000729402">
    <property type="component" value="Unassembled WGS sequence"/>
</dbReference>
<dbReference type="GO" id="GO:0006631">
    <property type="term" value="P:fatty acid metabolic process"/>
    <property type="evidence" value="ECO:0007669"/>
    <property type="project" value="UniProtKB-KW"/>
</dbReference>
<dbReference type="PANTHER" id="PTHR43859:SF4">
    <property type="entry name" value="BUTANOATE--COA LIGASE AAE1-RELATED"/>
    <property type="match status" value="1"/>
</dbReference>
<evidence type="ECO:0000256" key="2">
    <source>
        <dbReference type="ARBA" id="ARBA00022598"/>
    </source>
</evidence>
<keyword evidence="3" id="KW-0276">Fatty acid metabolism</keyword>
<evidence type="ECO:0000313" key="6">
    <source>
        <dbReference type="Proteomes" id="UP000729402"/>
    </source>
</evidence>
<reference evidence="5" key="1">
    <citation type="journal article" date="2021" name="bioRxiv">
        <title>Whole Genome Assembly and Annotation of Northern Wild Rice, Zizania palustris L., Supports a Whole Genome Duplication in the Zizania Genus.</title>
        <authorList>
            <person name="Haas M."/>
            <person name="Kono T."/>
            <person name="Macchietto M."/>
            <person name="Millas R."/>
            <person name="McGilp L."/>
            <person name="Shao M."/>
            <person name="Duquette J."/>
            <person name="Hirsch C.N."/>
            <person name="Kimball J."/>
        </authorList>
    </citation>
    <scope>NUCLEOTIDE SEQUENCE</scope>
    <source>
        <tissue evidence="5">Fresh leaf tissue</tissue>
    </source>
</reference>
<dbReference type="EMBL" id="JAAALK010000283">
    <property type="protein sequence ID" value="KAG8073341.1"/>
    <property type="molecule type" value="Genomic_DNA"/>
</dbReference>
<evidence type="ECO:0008006" key="7">
    <source>
        <dbReference type="Google" id="ProtNLM"/>
    </source>
</evidence>
<evidence type="ECO:0000313" key="5">
    <source>
        <dbReference type="EMBL" id="KAG8073341.1"/>
    </source>
</evidence>
<protein>
    <recommendedName>
        <fullName evidence="7">AMP-dependent synthetase/ligase domain-containing protein</fullName>
    </recommendedName>
</protein>
<reference evidence="5" key="2">
    <citation type="submission" date="2021-02" db="EMBL/GenBank/DDBJ databases">
        <authorList>
            <person name="Kimball J.A."/>
            <person name="Haas M.W."/>
            <person name="Macchietto M."/>
            <person name="Kono T."/>
            <person name="Duquette J."/>
            <person name="Shao M."/>
        </authorList>
    </citation>
    <scope>NUCLEOTIDE SEQUENCE</scope>
    <source>
        <tissue evidence="5">Fresh leaf tissue</tissue>
    </source>
</reference>
<dbReference type="AlphaFoldDB" id="A0A8J5TE06"/>
<evidence type="ECO:0000256" key="1">
    <source>
        <dbReference type="ARBA" id="ARBA00006432"/>
    </source>
</evidence>
<keyword evidence="2" id="KW-0436">Ligase</keyword>
<keyword evidence="4" id="KW-0443">Lipid metabolism</keyword>
<accession>A0A8J5TE06</accession>
<evidence type="ECO:0000256" key="3">
    <source>
        <dbReference type="ARBA" id="ARBA00022832"/>
    </source>
</evidence>
<dbReference type="PANTHER" id="PTHR43859">
    <property type="entry name" value="ACYL-ACTIVATING ENZYME"/>
    <property type="match status" value="1"/>
</dbReference>